<evidence type="ECO:0000256" key="1">
    <source>
        <dbReference type="SAM" id="MobiDB-lite"/>
    </source>
</evidence>
<name>A0AAD6ARV2_9TELE</name>
<feature type="region of interest" description="Disordered" evidence="1">
    <location>
        <begin position="1"/>
        <end position="43"/>
    </location>
</feature>
<reference evidence="2" key="1">
    <citation type="submission" date="2022-11" db="EMBL/GenBank/DDBJ databases">
        <title>Chromosome-level genome of Pogonophryne albipinna.</title>
        <authorList>
            <person name="Jo E."/>
        </authorList>
    </citation>
    <scope>NUCLEOTIDE SEQUENCE</scope>
    <source>
        <strain evidence="2">SGF0006</strain>
        <tissue evidence="2">Muscle</tissue>
    </source>
</reference>
<dbReference type="Proteomes" id="UP001219934">
    <property type="component" value="Unassembled WGS sequence"/>
</dbReference>
<dbReference type="AlphaFoldDB" id="A0AAD6ARV2"/>
<proteinExistence type="predicted"/>
<keyword evidence="3" id="KW-1185">Reference proteome</keyword>
<comment type="caution">
    <text evidence="2">The sequence shown here is derived from an EMBL/GenBank/DDBJ whole genome shotgun (WGS) entry which is preliminary data.</text>
</comment>
<feature type="compositionally biased region" description="Basic and acidic residues" evidence="1">
    <location>
        <begin position="1"/>
        <end position="42"/>
    </location>
</feature>
<sequence>MRREEVRDTQPQDYGVKERKVRTRKDDMTQRGGSDRAEERKSQHPISVFPLMRSLRVVLLFNLVVVVTSVPAERSGASSHRACWNIHSSAVTAR</sequence>
<protein>
    <submittedName>
        <fullName evidence="2">Uncharacterized protein</fullName>
    </submittedName>
</protein>
<feature type="non-terminal residue" evidence="2">
    <location>
        <position position="94"/>
    </location>
</feature>
<evidence type="ECO:0000313" key="2">
    <source>
        <dbReference type="EMBL" id="KAJ4930747.1"/>
    </source>
</evidence>
<evidence type="ECO:0000313" key="3">
    <source>
        <dbReference type="Proteomes" id="UP001219934"/>
    </source>
</evidence>
<dbReference type="EMBL" id="JAPTMU010000015">
    <property type="protein sequence ID" value="KAJ4930747.1"/>
    <property type="molecule type" value="Genomic_DNA"/>
</dbReference>
<accession>A0AAD6ARV2</accession>
<gene>
    <name evidence="2" type="ORF">JOQ06_025055</name>
</gene>
<organism evidence="2 3">
    <name type="scientific">Pogonophryne albipinna</name>
    <dbReference type="NCBI Taxonomy" id="1090488"/>
    <lineage>
        <taxon>Eukaryota</taxon>
        <taxon>Metazoa</taxon>
        <taxon>Chordata</taxon>
        <taxon>Craniata</taxon>
        <taxon>Vertebrata</taxon>
        <taxon>Euteleostomi</taxon>
        <taxon>Actinopterygii</taxon>
        <taxon>Neopterygii</taxon>
        <taxon>Teleostei</taxon>
        <taxon>Neoteleostei</taxon>
        <taxon>Acanthomorphata</taxon>
        <taxon>Eupercaria</taxon>
        <taxon>Perciformes</taxon>
        <taxon>Notothenioidei</taxon>
        <taxon>Pogonophryne</taxon>
    </lineage>
</organism>